<dbReference type="EMBL" id="CP062222">
    <property type="protein sequence ID" value="QTC91601.1"/>
    <property type="molecule type" value="Genomic_DNA"/>
</dbReference>
<dbReference type="RefSeq" id="WP_207870779.1">
    <property type="nucleotide sequence ID" value="NZ_CP062222.1"/>
</dbReference>
<keyword evidence="2" id="KW-1185">Reference proteome</keyword>
<protein>
    <submittedName>
        <fullName evidence="1">Phage tail tape measure protein</fullName>
    </submittedName>
</protein>
<dbReference type="KEGG" id="bgoe:IFJ75_01290"/>
<dbReference type="AlphaFoldDB" id="A0A975GVM4"/>
<dbReference type="Proteomes" id="UP000663918">
    <property type="component" value="Chromosome"/>
</dbReference>
<evidence type="ECO:0000313" key="1">
    <source>
        <dbReference type="EMBL" id="QTC91601.1"/>
    </source>
</evidence>
<reference evidence="1" key="1">
    <citation type="submission" date="2020-09" db="EMBL/GenBank/DDBJ databases">
        <title>Brevundimonas sp. LVF2 isolated from a puddle in Goettingen, Germany.</title>
        <authorList>
            <person name="Friedrich I."/>
            <person name="Klassen A."/>
            <person name="Hannes N."/>
            <person name="Schneider D."/>
            <person name="Hertel R."/>
            <person name="Daniel R."/>
        </authorList>
    </citation>
    <scope>NUCLEOTIDE SEQUENCE</scope>
    <source>
        <strain evidence="1">LVF2</strain>
    </source>
</reference>
<organism evidence="1 2">
    <name type="scientific">Brevundimonas goettingensis</name>
    <dbReference type="NCBI Taxonomy" id="2774190"/>
    <lineage>
        <taxon>Bacteria</taxon>
        <taxon>Pseudomonadati</taxon>
        <taxon>Pseudomonadota</taxon>
        <taxon>Alphaproteobacteria</taxon>
        <taxon>Caulobacterales</taxon>
        <taxon>Caulobacteraceae</taxon>
        <taxon>Brevundimonas</taxon>
    </lineage>
</organism>
<evidence type="ECO:0000313" key="2">
    <source>
        <dbReference type="Proteomes" id="UP000663918"/>
    </source>
</evidence>
<name>A0A975GVM4_9CAUL</name>
<sequence>MTDGFRPDGLDAVPIKAAEAAAALEALKEPAERAAASIEDAFGRAGDSLTRSLARAAADGEVSLAELARAVLGAVNAGAGAGGSGGLGAAIAQAVGGLFAGARADGGAVLGGGAYLVGERGPEVFRPSGAGVIEGAGSPAMTVNLKIDGGAEKLIRSEAQIAQMLARAVALGGRRL</sequence>
<accession>A0A975GVM4</accession>
<gene>
    <name evidence="1" type="ORF">IFJ75_01290</name>
</gene>
<proteinExistence type="predicted"/>